<keyword evidence="3" id="KW-1185">Reference proteome</keyword>
<dbReference type="EMBL" id="CP034248">
    <property type="protein sequence ID" value="AZK45593.1"/>
    <property type="molecule type" value="Genomic_DNA"/>
</dbReference>
<evidence type="ECO:0000313" key="2">
    <source>
        <dbReference type="EMBL" id="AZK45593.1"/>
    </source>
</evidence>
<keyword evidence="1" id="KW-1133">Transmembrane helix</keyword>
<dbReference type="RefSeq" id="WP_125081700.1">
    <property type="nucleotide sequence ID" value="NZ_CP034248.1"/>
</dbReference>
<proteinExistence type="predicted"/>
<name>A0A3Q8S3Y7_9BACL</name>
<dbReference type="Proteomes" id="UP000273145">
    <property type="component" value="Chromosome"/>
</dbReference>
<protein>
    <submittedName>
        <fullName evidence="2">DUF4446 family protein</fullName>
    </submittedName>
</protein>
<evidence type="ECO:0000256" key="1">
    <source>
        <dbReference type="SAM" id="Phobius"/>
    </source>
</evidence>
<feature type="transmembrane region" description="Helical" evidence="1">
    <location>
        <begin position="12"/>
        <end position="32"/>
    </location>
</feature>
<dbReference type="KEGG" id="plen:EIM92_04750"/>
<dbReference type="Pfam" id="PF14584">
    <property type="entry name" value="DUF4446"/>
    <property type="match status" value="1"/>
</dbReference>
<keyword evidence="1" id="KW-0812">Transmembrane</keyword>
<organism evidence="2 3">
    <name type="scientific">Paenibacillus lentus</name>
    <dbReference type="NCBI Taxonomy" id="1338368"/>
    <lineage>
        <taxon>Bacteria</taxon>
        <taxon>Bacillati</taxon>
        <taxon>Bacillota</taxon>
        <taxon>Bacilli</taxon>
        <taxon>Bacillales</taxon>
        <taxon>Paenibacillaceae</taxon>
        <taxon>Paenibacillus</taxon>
    </lineage>
</organism>
<gene>
    <name evidence="2" type="ORF">EIM92_04750</name>
</gene>
<reference evidence="2 3" key="1">
    <citation type="submission" date="2018-11" db="EMBL/GenBank/DDBJ databases">
        <title>Genome sequencing of Paenibacillus lentus DSM25539(T).</title>
        <authorList>
            <person name="Kook J.-K."/>
            <person name="Park S.-N."/>
            <person name="Lim Y.K."/>
        </authorList>
    </citation>
    <scope>NUCLEOTIDE SEQUENCE [LARGE SCALE GENOMIC DNA]</scope>
    <source>
        <strain evidence="2 3">DSM 25539</strain>
    </source>
</reference>
<evidence type="ECO:0000313" key="3">
    <source>
        <dbReference type="Proteomes" id="UP000273145"/>
    </source>
</evidence>
<dbReference type="OrthoDB" id="5244042at2"/>
<sequence>MQEWNELILEQLVWVVIGLVIVVVWLLIWNLLQGSKLRKIRRKYELMMQGAGVEDLEGLLVDLKLQQGKLEDVQDQQQKILERLQMLVPKQKAKIGMKRYNAFAERGNDLSFSIAFINDEKDGVVITGIYNRDGSYVYAKPLTKGESPHALSQEEIEVIALAAQGE</sequence>
<dbReference type="InterPro" id="IPR027981">
    <property type="entry name" value="DUF4446"/>
</dbReference>
<dbReference type="AlphaFoldDB" id="A0A3Q8S3Y7"/>
<accession>A0A3Q8S3Y7</accession>
<keyword evidence="1" id="KW-0472">Membrane</keyword>